<dbReference type="CDD" id="cd02966">
    <property type="entry name" value="TlpA_like_family"/>
    <property type="match status" value="1"/>
</dbReference>
<sequence length="637" mass="72409">MKKLMIAVAATATLLSCQEEKEAKTGKDFGALHISKAMPIPGETIELSYLADSITILESIYQYYVNNKYYTEDLDFKQTEDQWKASIAIPDSATLVAISIKANEKVDNNKGEGFIIPLYNDENKLVKGSKASKGAFYHFNTSNKHFDLKKETDSVLALMDEDFKTDKTLESSFDNIYLRQLKNKDKASYNAYLLERIKYYEEKNELNEKEIAKLALFYEINKQEDKLDSINPIIAKKYPQSLASSELFYKDFMEAKDLDGKSKVVDDYLATMGSHSNLNYTNFFLQSLANAYEKEGDTEKANYYYKKMTPDTYARVLNSKAWALAEKGEELEKAKEMSKKSLALLTTSMNSPKADTYYYYSPKQYKESLSSTYAMYADTYGLINYKLGDLKTAIEYQKKAVEGDQSPEINERYVQFLVADKQFEKAKEQAEIAIKEGKATAKTKEYYHTAYKEVNSNEKDFETTLAGLEDLAKQKMLNDLKSEMINKKSPDFAFNDLEGNKIDLKSLKGKTVVLDFWATWCGPCRASFPGMQTAVTKYKDNPDVAFIFVDTFENGKDRNQSVADFIEKNNYSFHVGIDQHDEESGKYNTANSFGITGIPTKIIIGPDGTWNFTKVGYSGNNDALVKEIDMMIDLSKS</sequence>
<dbReference type="InterPro" id="IPR011990">
    <property type="entry name" value="TPR-like_helical_dom_sf"/>
</dbReference>
<evidence type="ECO:0000313" key="6">
    <source>
        <dbReference type="EMBL" id="SFU64321.1"/>
    </source>
</evidence>
<evidence type="ECO:0000256" key="3">
    <source>
        <dbReference type="ARBA" id="ARBA00023157"/>
    </source>
</evidence>
<dbReference type="SUPFAM" id="SSF52833">
    <property type="entry name" value="Thioredoxin-like"/>
    <property type="match status" value="1"/>
</dbReference>
<dbReference type="GO" id="GO:0006950">
    <property type="term" value="P:response to stress"/>
    <property type="evidence" value="ECO:0007669"/>
    <property type="project" value="UniProtKB-ARBA"/>
</dbReference>
<dbReference type="InterPro" id="IPR050553">
    <property type="entry name" value="Thioredoxin_ResA/DsbE_sf"/>
</dbReference>
<gene>
    <name evidence="6" type="ORF">SAMN05216480_11130</name>
</gene>
<dbReference type="PROSITE" id="PS51352">
    <property type="entry name" value="THIOREDOXIN_2"/>
    <property type="match status" value="1"/>
</dbReference>
<evidence type="ECO:0000256" key="2">
    <source>
        <dbReference type="ARBA" id="ARBA00022748"/>
    </source>
</evidence>
<dbReference type="PANTHER" id="PTHR42852:SF6">
    <property type="entry name" value="THIOL:DISULFIDE INTERCHANGE PROTEIN DSBE"/>
    <property type="match status" value="1"/>
</dbReference>
<dbReference type="GO" id="GO:0016853">
    <property type="term" value="F:isomerase activity"/>
    <property type="evidence" value="ECO:0007669"/>
    <property type="project" value="UniProtKB-KW"/>
</dbReference>
<evidence type="ECO:0000256" key="4">
    <source>
        <dbReference type="ARBA" id="ARBA00023284"/>
    </source>
</evidence>
<evidence type="ECO:0000259" key="5">
    <source>
        <dbReference type="PROSITE" id="PS51352"/>
    </source>
</evidence>
<keyword evidence="2" id="KW-0201">Cytochrome c-type biogenesis</keyword>
<name>A0A1I7HUL0_9FLAO</name>
<dbReference type="GO" id="GO:0017004">
    <property type="term" value="P:cytochrome complex assembly"/>
    <property type="evidence" value="ECO:0007669"/>
    <property type="project" value="UniProtKB-KW"/>
</dbReference>
<dbReference type="Proteomes" id="UP000199138">
    <property type="component" value="Unassembled WGS sequence"/>
</dbReference>
<dbReference type="STRING" id="1224947.SAMN05216480_11130"/>
<comment type="subcellular location">
    <subcellularLocation>
        <location evidence="1">Cell envelope</location>
    </subcellularLocation>
</comment>
<dbReference type="PROSITE" id="PS00194">
    <property type="entry name" value="THIOREDOXIN_1"/>
    <property type="match status" value="1"/>
</dbReference>
<keyword evidence="7" id="KW-1185">Reference proteome</keyword>
<keyword evidence="4" id="KW-0676">Redox-active center</keyword>
<dbReference type="Gene3D" id="3.40.30.10">
    <property type="entry name" value="Glutaredoxin"/>
    <property type="match status" value="1"/>
</dbReference>
<organism evidence="6 7">
    <name type="scientific">Pustulibacterium marinum</name>
    <dbReference type="NCBI Taxonomy" id="1224947"/>
    <lineage>
        <taxon>Bacteria</taxon>
        <taxon>Pseudomonadati</taxon>
        <taxon>Bacteroidota</taxon>
        <taxon>Flavobacteriia</taxon>
        <taxon>Flavobacteriales</taxon>
        <taxon>Flavobacteriaceae</taxon>
        <taxon>Pustulibacterium</taxon>
    </lineage>
</organism>
<dbReference type="PROSITE" id="PS51257">
    <property type="entry name" value="PROKAR_LIPOPROTEIN"/>
    <property type="match status" value="1"/>
</dbReference>
<dbReference type="GO" id="GO:0016209">
    <property type="term" value="F:antioxidant activity"/>
    <property type="evidence" value="ECO:0007669"/>
    <property type="project" value="InterPro"/>
</dbReference>
<feature type="domain" description="Thioredoxin" evidence="5">
    <location>
        <begin position="483"/>
        <end position="633"/>
    </location>
</feature>
<dbReference type="SUPFAM" id="SSF48452">
    <property type="entry name" value="TPR-like"/>
    <property type="match status" value="1"/>
</dbReference>
<keyword evidence="3" id="KW-1015">Disulfide bond</keyword>
<keyword evidence="6" id="KW-0413">Isomerase</keyword>
<dbReference type="InterPro" id="IPR000866">
    <property type="entry name" value="AhpC/TSA"/>
</dbReference>
<proteinExistence type="predicted"/>
<dbReference type="EMBL" id="FPBK01000011">
    <property type="protein sequence ID" value="SFU64321.1"/>
    <property type="molecule type" value="Genomic_DNA"/>
</dbReference>
<evidence type="ECO:0000313" key="7">
    <source>
        <dbReference type="Proteomes" id="UP000199138"/>
    </source>
</evidence>
<accession>A0A1I7HUL0</accession>
<dbReference type="AlphaFoldDB" id="A0A1I7HUL0"/>
<dbReference type="RefSeq" id="WP_093025695.1">
    <property type="nucleotide sequence ID" value="NZ_FPBK01000011.1"/>
</dbReference>
<dbReference type="PANTHER" id="PTHR42852">
    <property type="entry name" value="THIOL:DISULFIDE INTERCHANGE PROTEIN DSBE"/>
    <property type="match status" value="1"/>
</dbReference>
<dbReference type="InterPro" id="IPR017937">
    <property type="entry name" value="Thioredoxin_CS"/>
</dbReference>
<dbReference type="OrthoDB" id="634996at2"/>
<dbReference type="InterPro" id="IPR036249">
    <property type="entry name" value="Thioredoxin-like_sf"/>
</dbReference>
<reference evidence="6 7" key="1">
    <citation type="submission" date="2016-10" db="EMBL/GenBank/DDBJ databases">
        <authorList>
            <person name="de Groot N.N."/>
        </authorList>
    </citation>
    <scope>NUCLEOTIDE SEQUENCE [LARGE SCALE GENOMIC DNA]</scope>
    <source>
        <strain evidence="6 7">CGMCC 1.12333</strain>
    </source>
</reference>
<dbReference type="InterPro" id="IPR013766">
    <property type="entry name" value="Thioredoxin_domain"/>
</dbReference>
<dbReference type="Gene3D" id="1.25.40.10">
    <property type="entry name" value="Tetratricopeptide repeat domain"/>
    <property type="match status" value="1"/>
</dbReference>
<dbReference type="GO" id="GO:0030313">
    <property type="term" value="C:cell envelope"/>
    <property type="evidence" value="ECO:0007669"/>
    <property type="project" value="UniProtKB-SubCell"/>
</dbReference>
<dbReference type="GO" id="GO:0016491">
    <property type="term" value="F:oxidoreductase activity"/>
    <property type="evidence" value="ECO:0007669"/>
    <property type="project" value="InterPro"/>
</dbReference>
<evidence type="ECO:0000256" key="1">
    <source>
        <dbReference type="ARBA" id="ARBA00004196"/>
    </source>
</evidence>
<protein>
    <submittedName>
        <fullName evidence="6">Thiol-disulfide isomerase or thioredoxin</fullName>
    </submittedName>
</protein>
<dbReference type="Pfam" id="PF00578">
    <property type="entry name" value="AhpC-TSA"/>
    <property type="match status" value="1"/>
</dbReference>